<dbReference type="GO" id="GO:0005886">
    <property type="term" value="C:plasma membrane"/>
    <property type="evidence" value="ECO:0007669"/>
    <property type="project" value="UniProtKB-SubCell"/>
</dbReference>
<accession>A0A1E5BFH8</accession>
<comment type="caution">
    <text evidence="11">The sequence shown here is derived from an EMBL/GenBank/DDBJ whole genome shotgun (WGS) entry which is preliminary data.</text>
</comment>
<evidence type="ECO:0000256" key="5">
    <source>
        <dbReference type="ARBA" id="ARBA00022692"/>
    </source>
</evidence>
<evidence type="ECO:0000259" key="10">
    <source>
        <dbReference type="PROSITE" id="PS50928"/>
    </source>
</evidence>
<comment type="similarity">
    <text evidence="8">Belongs to the binding-protein-dependent transport system permease family. OppBC subfamily.</text>
</comment>
<evidence type="ECO:0000313" key="11">
    <source>
        <dbReference type="EMBL" id="OEE33920.1"/>
    </source>
</evidence>
<feature type="transmembrane region" description="Helical" evidence="9">
    <location>
        <begin position="109"/>
        <end position="133"/>
    </location>
</feature>
<evidence type="ECO:0000256" key="8">
    <source>
        <dbReference type="ARBA" id="ARBA00024202"/>
    </source>
</evidence>
<dbReference type="PANTHER" id="PTHR43163:SF4">
    <property type="entry name" value="PUTRESCINE EXPORT SYSTEM PERMEASE PROTEIN SAPB"/>
    <property type="match status" value="1"/>
</dbReference>
<evidence type="ECO:0000256" key="2">
    <source>
        <dbReference type="ARBA" id="ARBA00022448"/>
    </source>
</evidence>
<evidence type="ECO:0000256" key="6">
    <source>
        <dbReference type="ARBA" id="ARBA00022989"/>
    </source>
</evidence>
<feature type="domain" description="ABC transmembrane type-1" evidence="10">
    <location>
        <begin position="73"/>
        <end position="301"/>
    </location>
</feature>
<feature type="transmembrane region" description="Helical" evidence="9">
    <location>
        <begin position="69"/>
        <end position="97"/>
    </location>
</feature>
<dbReference type="SUPFAM" id="SSF161098">
    <property type="entry name" value="MetI-like"/>
    <property type="match status" value="1"/>
</dbReference>
<feature type="transmembrane region" description="Helical" evidence="9">
    <location>
        <begin position="182"/>
        <end position="201"/>
    </location>
</feature>
<dbReference type="InterPro" id="IPR000515">
    <property type="entry name" value="MetI-like"/>
</dbReference>
<dbReference type="OrthoDB" id="9805855at2"/>
<evidence type="ECO:0000256" key="7">
    <source>
        <dbReference type="ARBA" id="ARBA00023136"/>
    </source>
</evidence>
<keyword evidence="4" id="KW-0997">Cell inner membrane</keyword>
<keyword evidence="5 9" id="KW-0812">Transmembrane</keyword>
<gene>
    <name evidence="11" type="ORF">A1QO_09270</name>
</gene>
<dbReference type="CDD" id="cd06261">
    <property type="entry name" value="TM_PBP2"/>
    <property type="match status" value="1"/>
</dbReference>
<proteinExistence type="inferred from homology"/>
<dbReference type="PROSITE" id="PS50928">
    <property type="entry name" value="ABC_TM1"/>
    <property type="match status" value="1"/>
</dbReference>
<dbReference type="eggNOG" id="COG4168">
    <property type="taxonomic scope" value="Bacteria"/>
</dbReference>
<evidence type="ECO:0000256" key="3">
    <source>
        <dbReference type="ARBA" id="ARBA00022475"/>
    </source>
</evidence>
<keyword evidence="2 9" id="KW-0813">Transport</keyword>
<dbReference type="STRING" id="1187848.A1QO_09270"/>
<organism evidence="11 12">
    <name type="scientific">Vibrio genomosp. F10 str. ZF-129</name>
    <dbReference type="NCBI Taxonomy" id="1187848"/>
    <lineage>
        <taxon>Bacteria</taxon>
        <taxon>Pseudomonadati</taxon>
        <taxon>Pseudomonadota</taxon>
        <taxon>Gammaproteobacteria</taxon>
        <taxon>Vibrionales</taxon>
        <taxon>Vibrionaceae</taxon>
        <taxon>Vibrio</taxon>
    </lineage>
</organism>
<keyword evidence="6 9" id="KW-1133">Transmembrane helix</keyword>
<dbReference type="RefSeq" id="WP_017037931.1">
    <property type="nucleotide sequence ID" value="NZ_AJYQ02000097.1"/>
</dbReference>
<feature type="transmembrane region" description="Helical" evidence="9">
    <location>
        <begin position="282"/>
        <end position="304"/>
    </location>
</feature>
<dbReference type="GO" id="GO:0071916">
    <property type="term" value="F:dipeptide transmembrane transporter activity"/>
    <property type="evidence" value="ECO:0007669"/>
    <property type="project" value="TreeGrafter"/>
</dbReference>
<evidence type="ECO:0000256" key="1">
    <source>
        <dbReference type="ARBA" id="ARBA00004429"/>
    </source>
</evidence>
<dbReference type="InterPro" id="IPR035906">
    <property type="entry name" value="MetI-like_sf"/>
</dbReference>
<keyword evidence="7 9" id="KW-0472">Membrane</keyword>
<dbReference type="Proteomes" id="UP000094741">
    <property type="component" value="Unassembled WGS sequence"/>
</dbReference>
<dbReference type="Pfam" id="PF00528">
    <property type="entry name" value="BPD_transp_1"/>
    <property type="match status" value="1"/>
</dbReference>
<dbReference type="AlphaFoldDB" id="A0A1E5BFH8"/>
<dbReference type="Gene3D" id="1.10.3720.10">
    <property type="entry name" value="MetI-like"/>
    <property type="match status" value="1"/>
</dbReference>
<reference evidence="11 12" key="1">
    <citation type="journal article" date="2012" name="Science">
        <title>Ecological populations of bacteria act as socially cohesive units of antibiotic production and resistance.</title>
        <authorList>
            <person name="Cordero O.X."/>
            <person name="Wildschutte H."/>
            <person name="Kirkup B."/>
            <person name="Proehl S."/>
            <person name="Ngo L."/>
            <person name="Hussain F."/>
            <person name="Le Roux F."/>
            <person name="Mincer T."/>
            <person name="Polz M.F."/>
        </authorList>
    </citation>
    <scope>NUCLEOTIDE SEQUENCE [LARGE SCALE GENOMIC DNA]</scope>
    <source>
        <strain evidence="11 12">ZF-129</strain>
    </source>
</reference>
<evidence type="ECO:0000256" key="9">
    <source>
        <dbReference type="RuleBase" id="RU363032"/>
    </source>
</evidence>
<evidence type="ECO:0000256" key="4">
    <source>
        <dbReference type="ARBA" id="ARBA00022519"/>
    </source>
</evidence>
<dbReference type="PANTHER" id="PTHR43163">
    <property type="entry name" value="DIPEPTIDE TRANSPORT SYSTEM PERMEASE PROTEIN DPPB-RELATED"/>
    <property type="match status" value="1"/>
</dbReference>
<evidence type="ECO:0000313" key="12">
    <source>
        <dbReference type="Proteomes" id="UP000094741"/>
    </source>
</evidence>
<protein>
    <submittedName>
        <fullName evidence="11">Peptide ABC transporter permease</fullName>
    </submittedName>
</protein>
<comment type="subcellular location">
    <subcellularLocation>
        <location evidence="1">Cell inner membrane</location>
        <topology evidence="1">Multi-pass membrane protein</topology>
    </subcellularLocation>
    <subcellularLocation>
        <location evidence="9">Cell membrane</location>
        <topology evidence="9">Multi-pass membrane protein</topology>
    </subcellularLocation>
</comment>
<dbReference type="EMBL" id="AJYQ02000097">
    <property type="protein sequence ID" value="OEE33920.1"/>
    <property type="molecule type" value="Genomic_DNA"/>
</dbReference>
<keyword evidence="3" id="KW-1003">Cell membrane</keyword>
<sequence>MFLYTLRRLNLFFITLLLLTLIGFNIVRLDALSPWAHLDFWSGWLSYLVELSQLNFGVNNNGVPIIDELIIVFPATIELCLIAFIISMFVGIPLGTLAGMKQGKWIDSIISFTSMTGYSAPIFWVALLLIMVFSLEYQVLPIAGRYDFLYQVEHVTGFALIDAFFTEGKYRAHTVQSVLEHLILPCLVLALAPTTQVIRLMRTSVAEVMTQNYIRAARIRGLTTLEIITQHVMRNAIPPIIPKIGVQLSSMLTLAIITETIFNWPGIGRWLLDALSNQDYTSIQAGVMVVATFVLTANIISDLIGAMVNPLERKGWYANK</sequence>
<name>A0A1E5BFH8_9VIBR</name>